<evidence type="ECO:0000259" key="5">
    <source>
        <dbReference type="SMART" id="SM00670"/>
    </source>
</evidence>
<sequence length="441" mass="48868">MKKTFILDTNVLLHDVNCLHAFEDNDIIIPMAVIEELDAFKSEGDTRGKNARMVSRTLDEMRKQGRLNEGVKLPKGGILKIELDKPNALPQSLAFNKADNSILNIAYTLSKKEGSYKKNAAPVIVVTKDINMRLKAEALGLSAQDYTSDKVNVDELYTGVAEMEVSPEQIDAFYRDKKLPVDPNVYFPNEFIILKSSDGSKKSAIGRVSNGAEFVLRPLSSQEPVAWGIKPLNKEQRFAMELLLDDSLDIVTLVGTAGTGKTLITLATGLQRTMDENAYRRLVVCRSIVPVGKDIGFLPGTKEEKLEAWMGAIYDNLAFLADRKNPDEGEEKAHYLLDSGKIEIASVTHMRGRSLPGQYMIVDDAQNLTPHEMKTILTRAGEGTKVVVTGDPYQIDTPYLDVESNGLTYLVDRLKGQKSHGHITFTKTERSHLADLASKLL</sequence>
<evidence type="ECO:0000313" key="7">
    <source>
        <dbReference type="Proteomes" id="UP000196368"/>
    </source>
</evidence>
<reference evidence="7" key="1">
    <citation type="submission" date="2017-04" db="EMBL/GenBank/DDBJ databases">
        <title>Function of individual gut microbiota members based on whole genome sequencing of pure cultures obtained from chicken caecum.</title>
        <authorList>
            <person name="Medvecky M."/>
            <person name="Cejkova D."/>
            <person name="Polansky O."/>
            <person name="Karasova D."/>
            <person name="Kubasova T."/>
            <person name="Cizek A."/>
            <person name="Rychlik I."/>
        </authorList>
    </citation>
    <scope>NUCLEOTIDE SEQUENCE [LARGE SCALE GENOMIC DNA]</scope>
    <source>
        <strain evidence="7">An273</strain>
    </source>
</reference>
<dbReference type="RefSeq" id="WP_087289183.1">
    <property type="nucleotide sequence ID" value="NZ_NFJD01000004.1"/>
</dbReference>
<gene>
    <name evidence="6" type="ORF">B5F75_06550</name>
</gene>
<dbReference type="SUPFAM" id="SSF52540">
    <property type="entry name" value="P-loop containing nucleoside triphosphate hydrolases"/>
    <property type="match status" value="1"/>
</dbReference>
<accession>A0A1Y4DLJ1</accession>
<keyword evidence="2" id="KW-0547">Nucleotide-binding</keyword>
<evidence type="ECO:0000256" key="2">
    <source>
        <dbReference type="ARBA" id="ARBA00022741"/>
    </source>
</evidence>
<dbReference type="Proteomes" id="UP000196368">
    <property type="component" value="Unassembled WGS sequence"/>
</dbReference>
<dbReference type="PANTHER" id="PTHR30473">
    <property type="entry name" value="PROTEIN PHOH"/>
    <property type="match status" value="1"/>
</dbReference>
<keyword evidence="3" id="KW-0067">ATP-binding</keyword>
<dbReference type="InterPro" id="IPR003714">
    <property type="entry name" value="PhoH"/>
</dbReference>
<dbReference type="InterPro" id="IPR051451">
    <property type="entry name" value="PhoH2-like"/>
</dbReference>
<proteinExistence type="inferred from homology"/>
<dbReference type="PANTHER" id="PTHR30473:SF2">
    <property type="entry name" value="PIN DOMAIN-CONTAINING PROTEIN"/>
    <property type="match status" value="1"/>
</dbReference>
<dbReference type="Pfam" id="PF02562">
    <property type="entry name" value="PhoH"/>
    <property type="match status" value="1"/>
</dbReference>
<dbReference type="Gene3D" id="3.40.50.300">
    <property type="entry name" value="P-loop containing nucleotide triphosphate hydrolases"/>
    <property type="match status" value="1"/>
</dbReference>
<dbReference type="FunFam" id="3.40.50.300:FF:000013">
    <property type="entry name" value="PhoH family ATPase"/>
    <property type="match status" value="1"/>
</dbReference>
<dbReference type="InterPro" id="IPR029060">
    <property type="entry name" value="PIN-like_dom_sf"/>
</dbReference>
<dbReference type="GO" id="GO:0005524">
    <property type="term" value="F:ATP binding"/>
    <property type="evidence" value="ECO:0007669"/>
    <property type="project" value="UniProtKB-KW"/>
</dbReference>
<dbReference type="GO" id="GO:0005829">
    <property type="term" value="C:cytosol"/>
    <property type="evidence" value="ECO:0007669"/>
    <property type="project" value="TreeGrafter"/>
</dbReference>
<dbReference type="InterPro" id="IPR027417">
    <property type="entry name" value="P-loop_NTPase"/>
</dbReference>
<evidence type="ECO:0000256" key="1">
    <source>
        <dbReference type="ARBA" id="ARBA00010393"/>
    </source>
</evidence>
<comment type="similarity">
    <text evidence="4">In the N-terminal section; belongs to the PINc/VapC protein family.</text>
</comment>
<organism evidence="6 7">
    <name type="scientific">Candidatus Avelusimicrobium gallicola</name>
    <dbReference type="NCBI Taxonomy" id="2562704"/>
    <lineage>
        <taxon>Bacteria</taxon>
        <taxon>Pseudomonadati</taxon>
        <taxon>Elusimicrobiota</taxon>
        <taxon>Elusimicrobia</taxon>
        <taxon>Elusimicrobiales</taxon>
        <taxon>Elusimicrobiaceae</taxon>
        <taxon>Candidatus Avelusimicrobium</taxon>
    </lineage>
</organism>
<name>A0A1Y4DLJ1_9BACT</name>
<dbReference type="Pfam" id="PF13638">
    <property type="entry name" value="PIN_4"/>
    <property type="match status" value="1"/>
</dbReference>
<dbReference type="SUPFAM" id="SSF88723">
    <property type="entry name" value="PIN domain-like"/>
    <property type="match status" value="1"/>
</dbReference>
<dbReference type="OrthoDB" id="9766527at2"/>
<feature type="domain" description="PIN" evidence="5">
    <location>
        <begin position="3"/>
        <end position="134"/>
    </location>
</feature>
<comment type="similarity">
    <text evidence="1">Belongs to the PhoH family.</text>
</comment>
<evidence type="ECO:0000256" key="3">
    <source>
        <dbReference type="ARBA" id="ARBA00022840"/>
    </source>
</evidence>
<evidence type="ECO:0000313" key="6">
    <source>
        <dbReference type="EMBL" id="OUO56271.1"/>
    </source>
</evidence>
<dbReference type="AlphaFoldDB" id="A0A1Y4DLJ1"/>
<dbReference type="Gene3D" id="3.40.50.1010">
    <property type="entry name" value="5'-nuclease"/>
    <property type="match status" value="1"/>
</dbReference>
<protein>
    <submittedName>
        <fullName evidence="6">Phosphate starvation-inducible protein PhoH</fullName>
    </submittedName>
</protein>
<keyword evidence="7" id="KW-1185">Reference proteome</keyword>
<dbReference type="CDD" id="cd09883">
    <property type="entry name" value="PIN_VapC_PhoHL-ATPase"/>
    <property type="match status" value="1"/>
</dbReference>
<evidence type="ECO:0000256" key="4">
    <source>
        <dbReference type="ARBA" id="ARBA00046345"/>
    </source>
</evidence>
<dbReference type="EMBL" id="NFJD01000004">
    <property type="protein sequence ID" value="OUO56271.1"/>
    <property type="molecule type" value="Genomic_DNA"/>
</dbReference>
<comment type="caution">
    <text evidence="6">The sequence shown here is derived from an EMBL/GenBank/DDBJ whole genome shotgun (WGS) entry which is preliminary data.</text>
</comment>
<dbReference type="SMART" id="SM00670">
    <property type="entry name" value="PINc"/>
    <property type="match status" value="1"/>
</dbReference>
<dbReference type="InterPro" id="IPR002716">
    <property type="entry name" value="PIN_dom"/>
</dbReference>